<evidence type="ECO:0000259" key="2">
    <source>
        <dbReference type="Pfam" id="PF00535"/>
    </source>
</evidence>
<dbReference type="InterPro" id="IPR001173">
    <property type="entry name" value="Glyco_trans_2-like"/>
</dbReference>
<reference evidence="3" key="1">
    <citation type="submission" date="2020-05" db="UniProtKB">
        <authorList>
            <consortium name="EnsemblMetazoa"/>
        </authorList>
    </citation>
    <scope>IDENTIFICATION</scope>
    <source>
        <strain evidence="3">USDA</strain>
    </source>
</reference>
<dbReference type="STRING" id="35570.A0A1I8PZM2"/>
<dbReference type="GO" id="GO:0016758">
    <property type="term" value="F:hexosyltransferase activity"/>
    <property type="evidence" value="ECO:0007669"/>
    <property type="project" value="UniProtKB-ARBA"/>
</dbReference>
<dbReference type="Proteomes" id="UP000095300">
    <property type="component" value="Unassembled WGS sequence"/>
</dbReference>
<dbReference type="InterPro" id="IPR029044">
    <property type="entry name" value="Nucleotide-diphossugar_trans"/>
</dbReference>
<evidence type="ECO:0000313" key="4">
    <source>
        <dbReference type="Proteomes" id="UP000095300"/>
    </source>
</evidence>
<protein>
    <recommendedName>
        <fullName evidence="2">Glycosyltransferase 2-like domain-containing protein</fullName>
    </recommendedName>
</protein>
<sequence length="438" mass="49947">MIRLMSISSTSMPKVQEADDLISVIITVLNGAKWIDSCMKSIVKQTAVPQSQQSRMHEAQTPFVLSNSSRNTTMTSPTLTSLGVANTTSLSATSPSPPPHPAPEATSSMRVASKADSMLQIEICVFDDCSCDNTFKLLCSWQCILRDSYRIRMHIEKNETGKTKGVGYGRNRAIEASRGNYLCFQDIDDEMLSERIAKQYALAKEHKNAIIGSKFIRIPSNATCRFTNWANNLSSDKLTIQIYTSNGPTIIMPTWMCHREVYNRIKGGFSEEGQGCPEDLIFFYKHLDNQGVIKRVDECLLHYRYHNEATTFTVTADTIWHIRLKHLVDNILQHKPWSEGFSIWNAGKQGRKFFRNLPEKQKQRVKTFCDVDKNKINKCYSYYDCRSRQQTFRIPIVHFSEVQPPIVVCMKLDLTNGAFEMNLQSLKLVEGKDYILFT</sequence>
<evidence type="ECO:0000256" key="1">
    <source>
        <dbReference type="SAM" id="MobiDB-lite"/>
    </source>
</evidence>
<feature type="region of interest" description="Disordered" evidence="1">
    <location>
        <begin position="88"/>
        <end position="109"/>
    </location>
</feature>
<keyword evidence="4" id="KW-1185">Reference proteome</keyword>
<gene>
    <name evidence="3" type="primary">106082066</name>
</gene>
<name>A0A1I8PZM2_STOCA</name>
<feature type="domain" description="Glycosyltransferase 2-like" evidence="2">
    <location>
        <begin position="118"/>
        <end position="264"/>
    </location>
</feature>
<dbReference type="Gene3D" id="3.90.550.10">
    <property type="entry name" value="Spore Coat Polysaccharide Biosynthesis Protein SpsA, Chain A"/>
    <property type="match status" value="1"/>
</dbReference>
<dbReference type="Pfam" id="PF00535">
    <property type="entry name" value="Glycos_transf_2"/>
    <property type="match status" value="1"/>
</dbReference>
<evidence type="ECO:0000313" key="3">
    <source>
        <dbReference type="EnsemblMetazoa" id="SCAU012522-PA"/>
    </source>
</evidence>
<dbReference type="PANTHER" id="PTHR22916">
    <property type="entry name" value="GLYCOSYLTRANSFERASE"/>
    <property type="match status" value="1"/>
</dbReference>
<dbReference type="PANTHER" id="PTHR22916:SF3">
    <property type="entry name" value="UDP-GLCNAC:BETAGAL BETA-1,3-N-ACETYLGLUCOSAMINYLTRANSFERASE-LIKE PROTEIN 1"/>
    <property type="match status" value="1"/>
</dbReference>
<dbReference type="EnsemblMetazoa" id="SCAU012522-RA">
    <property type="protein sequence ID" value="SCAU012522-PA"/>
    <property type="gene ID" value="SCAU012522"/>
</dbReference>
<dbReference type="AlphaFoldDB" id="A0A1I8PZM2"/>
<dbReference type="VEuPathDB" id="VectorBase:SCAU012522"/>
<dbReference type="SUPFAM" id="SSF53448">
    <property type="entry name" value="Nucleotide-diphospho-sugar transferases"/>
    <property type="match status" value="1"/>
</dbReference>
<dbReference type="OrthoDB" id="206708at2759"/>
<proteinExistence type="predicted"/>
<organism evidence="3 4">
    <name type="scientific">Stomoxys calcitrans</name>
    <name type="common">Stable fly</name>
    <name type="synonym">Conops calcitrans</name>
    <dbReference type="NCBI Taxonomy" id="35570"/>
    <lineage>
        <taxon>Eukaryota</taxon>
        <taxon>Metazoa</taxon>
        <taxon>Ecdysozoa</taxon>
        <taxon>Arthropoda</taxon>
        <taxon>Hexapoda</taxon>
        <taxon>Insecta</taxon>
        <taxon>Pterygota</taxon>
        <taxon>Neoptera</taxon>
        <taxon>Endopterygota</taxon>
        <taxon>Diptera</taxon>
        <taxon>Brachycera</taxon>
        <taxon>Muscomorpha</taxon>
        <taxon>Muscoidea</taxon>
        <taxon>Muscidae</taxon>
        <taxon>Stomoxys</taxon>
    </lineage>
</organism>
<accession>A0A1I8PZM2</accession>